<accession>D5P2G5</accession>
<gene>
    <name evidence="2" type="ORF">HMPREF0591_0359</name>
</gene>
<dbReference type="eggNOG" id="ENOG50321XH">
    <property type="taxonomic scope" value="Bacteria"/>
</dbReference>
<feature type="domain" description="DUF4333" evidence="1">
    <location>
        <begin position="16"/>
        <end position="98"/>
    </location>
</feature>
<dbReference type="Pfam" id="PF14230">
    <property type="entry name" value="DUF4333"/>
    <property type="match status" value="1"/>
</dbReference>
<dbReference type="Proteomes" id="UP000003653">
    <property type="component" value="Unassembled WGS sequence"/>
</dbReference>
<name>D5P2G5_9MYCO</name>
<reference evidence="2 3" key="1">
    <citation type="submission" date="2010-04" db="EMBL/GenBank/DDBJ databases">
        <authorList>
            <person name="Muzny D."/>
            <person name="Qin X."/>
            <person name="Deng J."/>
            <person name="Jiang H."/>
            <person name="Liu Y."/>
            <person name="Qu J."/>
            <person name="Song X.-Z."/>
            <person name="Zhang L."/>
            <person name="Thornton R."/>
            <person name="Coyle M."/>
            <person name="Francisco L."/>
            <person name="Jackson L."/>
            <person name="Javaid M."/>
            <person name="Korchina V."/>
            <person name="Kovar C."/>
            <person name="Mata R."/>
            <person name="Mathew T."/>
            <person name="Ngo R."/>
            <person name="Nguyen L."/>
            <person name="Nguyen N."/>
            <person name="Okwuonu G."/>
            <person name="Ongeri F."/>
            <person name="Pham C."/>
            <person name="Simmons D."/>
            <person name="Wilczek-Boney K."/>
            <person name="Hale W."/>
            <person name="Jakkamsetti A."/>
            <person name="Pham P."/>
            <person name="Ruth R."/>
            <person name="San Lucas F."/>
            <person name="Warren J."/>
            <person name="Zhang J."/>
            <person name="Zhao Z."/>
            <person name="Zhou C."/>
            <person name="Zhu D."/>
            <person name="Lee S."/>
            <person name="Bess C."/>
            <person name="Blankenburg K."/>
            <person name="Forbes L."/>
            <person name="Fu Q."/>
            <person name="Gubbala S."/>
            <person name="Hirani K."/>
            <person name="Jayaseelan J.C."/>
            <person name="Lara F."/>
            <person name="Munidasa M."/>
            <person name="Palculict T."/>
            <person name="Patil S."/>
            <person name="Pu L.-L."/>
            <person name="Saada N."/>
            <person name="Tang L."/>
            <person name="Weissenberger G."/>
            <person name="Zhu Y."/>
            <person name="Hemphill L."/>
            <person name="Shang Y."/>
            <person name="Youmans B."/>
            <person name="Ayvaz T."/>
            <person name="Ross M."/>
            <person name="Santibanez J."/>
            <person name="Aqrawi P."/>
            <person name="Gross S."/>
            <person name="Joshi V."/>
            <person name="Fowler G."/>
            <person name="Nazareth L."/>
            <person name="Reid J."/>
            <person name="Worley K."/>
            <person name="Petrosino J."/>
            <person name="Highlander S."/>
            <person name="Gibbs R."/>
        </authorList>
    </citation>
    <scope>NUCLEOTIDE SEQUENCE [LARGE SCALE GENOMIC DNA]</scope>
    <source>
        <strain evidence="2 3">ATCC BAA-614</strain>
    </source>
</reference>
<evidence type="ECO:0000259" key="1">
    <source>
        <dbReference type="Pfam" id="PF14230"/>
    </source>
</evidence>
<dbReference type="AlphaFoldDB" id="D5P2G5"/>
<organism evidence="2 3">
    <name type="scientific">Mycobacterium parascrofulaceum ATCC BAA-614</name>
    <dbReference type="NCBI Taxonomy" id="525368"/>
    <lineage>
        <taxon>Bacteria</taxon>
        <taxon>Bacillati</taxon>
        <taxon>Actinomycetota</taxon>
        <taxon>Actinomycetes</taxon>
        <taxon>Mycobacteriales</taxon>
        <taxon>Mycobacteriaceae</taxon>
        <taxon>Mycobacterium</taxon>
        <taxon>Mycobacterium simiae complex</taxon>
    </lineage>
</organism>
<comment type="caution">
    <text evidence="2">The sequence shown here is derived from an EMBL/GenBank/DDBJ whole genome shotgun (WGS) entry which is preliminary data.</text>
</comment>
<dbReference type="InterPro" id="IPR025637">
    <property type="entry name" value="DUF4333"/>
</dbReference>
<dbReference type="EMBL" id="ADNV01000054">
    <property type="protein sequence ID" value="EFG79738.1"/>
    <property type="molecule type" value="Genomic_DNA"/>
</dbReference>
<dbReference type="HOGENOM" id="CLU_175504_0_0_11"/>
<keyword evidence="3" id="KW-1185">Reference proteome</keyword>
<proteinExistence type="predicted"/>
<evidence type="ECO:0000313" key="2">
    <source>
        <dbReference type="EMBL" id="EFG79738.1"/>
    </source>
</evidence>
<protein>
    <recommendedName>
        <fullName evidence="1">DUF4333 domain-containing protein</fullName>
    </recommendedName>
</protein>
<evidence type="ECO:0000313" key="3">
    <source>
        <dbReference type="Proteomes" id="UP000003653"/>
    </source>
</evidence>
<sequence>MMWGGLALAVLVGGIALVIGLSQPDLLSTKKLDVQAAQAEIQRVLTDDITGYGDKNVADVKCNDGANVTVKQGSSFTCQVSVDGTARRVTVTFLDNNGNFEVGRPD</sequence>